<dbReference type="InterPro" id="IPR011051">
    <property type="entry name" value="RmlC_Cupin_sf"/>
</dbReference>
<protein>
    <recommendedName>
        <fullName evidence="3">Cupin</fullName>
    </recommendedName>
</protein>
<dbReference type="AlphaFoldDB" id="A0A8J2X4V4"/>
<dbReference type="Gene3D" id="2.60.120.10">
    <property type="entry name" value="Jelly Rolls"/>
    <property type="match status" value="1"/>
</dbReference>
<dbReference type="EMBL" id="CAKKNE010000004">
    <property type="protein sequence ID" value="CAH0374846.1"/>
    <property type="molecule type" value="Genomic_DNA"/>
</dbReference>
<dbReference type="Gene3D" id="3.20.170.20">
    <property type="entry name" value="Protein of unknown function DUF952"/>
    <property type="match status" value="1"/>
</dbReference>
<evidence type="ECO:0000313" key="2">
    <source>
        <dbReference type="Proteomes" id="UP000789595"/>
    </source>
</evidence>
<name>A0A8J2X4V4_9STRA</name>
<evidence type="ECO:0008006" key="3">
    <source>
        <dbReference type="Google" id="ProtNLM"/>
    </source>
</evidence>
<reference evidence="1" key="1">
    <citation type="submission" date="2021-11" db="EMBL/GenBank/DDBJ databases">
        <authorList>
            <consortium name="Genoscope - CEA"/>
            <person name="William W."/>
        </authorList>
    </citation>
    <scope>NUCLEOTIDE SEQUENCE</scope>
</reference>
<gene>
    <name evidence="1" type="ORF">PECAL_4P21520</name>
</gene>
<sequence length="272" mass="29842">MTVTVVGKATNVVKTDSFAIDECVGNVATKDDRMSLARVFVSQPGQEPWLTLGYDEWIYCCSGRLVFGLPDGSTVELKAGETALVDKGTRFQPRFPEAGTSYIPVCIPAFRPDRCVREEASCCSGVAKRLAALHTKVEDAPEVLYHMCEQPRWEAAKSSGEAYFPPTFDEEGFTHATGVPSRLIETANHFYQDSEAPWVCLRFSRAALRKQCGIIVRDERAMPVGSKAVGENWTDWVCPHVVGGIPPLVVDAVFPMTRDGSKFVSIDGVTDV</sequence>
<accession>A0A8J2X4V4</accession>
<dbReference type="Proteomes" id="UP000789595">
    <property type="component" value="Unassembled WGS sequence"/>
</dbReference>
<dbReference type="Pfam" id="PF06108">
    <property type="entry name" value="DUF952"/>
    <property type="match status" value="1"/>
</dbReference>
<comment type="caution">
    <text evidence="1">The sequence shown here is derived from an EMBL/GenBank/DDBJ whole genome shotgun (WGS) entry which is preliminary data.</text>
</comment>
<dbReference type="InterPro" id="IPR009297">
    <property type="entry name" value="DUF952"/>
</dbReference>
<evidence type="ECO:0000313" key="1">
    <source>
        <dbReference type="EMBL" id="CAH0374846.1"/>
    </source>
</evidence>
<dbReference type="SUPFAM" id="SSF56399">
    <property type="entry name" value="ADP-ribosylation"/>
    <property type="match status" value="1"/>
</dbReference>
<organism evidence="1 2">
    <name type="scientific">Pelagomonas calceolata</name>
    <dbReference type="NCBI Taxonomy" id="35677"/>
    <lineage>
        <taxon>Eukaryota</taxon>
        <taxon>Sar</taxon>
        <taxon>Stramenopiles</taxon>
        <taxon>Ochrophyta</taxon>
        <taxon>Pelagophyceae</taxon>
        <taxon>Pelagomonadales</taxon>
        <taxon>Pelagomonadaceae</taxon>
        <taxon>Pelagomonas</taxon>
    </lineage>
</organism>
<dbReference type="InterPro" id="IPR014710">
    <property type="entry name" value="RmlC-like_jellyroll"/>
</dbReference>
<keyword evidence="2" id="KW-1185">Reference proteome</keyword>
<proteinExistence type="predicted"/>
<dbReference type="SUPFAM" id="SSF51182">
    <property type="entry name" value="RmlC-like cupins"/>
    <property type="match status" value="1"/>
</dbReference>
<dbReference type="OrthoDB" id="198690at2759"/>